<dbReference type="EMBL" id="KN880489">
    <property type="protein sequence ID" value="KIY69153.1"/>
    <property type="molecule type" value="Genomic_DNA"/>
</dbReference>
<keyword evidence="5" id="KW-0999">Mitochondrion inner membrane</keyword>
<dbReference type="PROSITE" id="PS50895">
    <property type="entry name" value="SURF1"/>
    <property type="match status" value="1"/>
</dbReference>
<dbReference type="GO" id="GO:0033617">
    <property type="term" value="P:mitochondrial respiratory chain complex IV assembly"/>
    <property type="evidence" value="ECO:0007669"/>
    <property type="project" value="TreeGrafter"/>
</dbReference>
<organism evidence="6 7">
    <name type="scientific">Cylindrobasidium torrendii FP15055 ss-10</name>
    <dbReference type="NCBI Taxonomy" id="1314674"/>
    <lineage>
        <taxon>Eukaryota</taxon>
        <taxon>Fungi</taxon>
        <taxon>Dikarya</taxon>
        <taxon>Basidiomycota</taxon>
        <taxon>Agaricomycotina</taxon>
        <taxon>Agaricomycetes</taxon>
        <taxon>Agaricomycetidae</taxon>
        <taxon>Agaricales</taxon>
        <taxon>Marasmiineae</taxon>
        <taxon>Physalacriaceae</taxon>
        <taxon>Cylindrobasidium</taxon>
    </lineage>
</organism>
<evidence type="ECO:0000256" key="3">
    <source>
        <dbReference type="ARBA" id="ARBA00022989"/>
    </source>
</evidence>
<evidence type="ECO:0000256" key="5">
    <source>
        <dbReference type="RuleBase" id="RU363076"/>
    </source>
</evidence>
<comment type="similarity">
    <text evidence="5">Belongs to the SURF1 family.</text>
</comment>
<dbReference type="AlphaFoldDB" id="A0A0D7BF52"/>
<keyword evidence="3 5" id="KW-1133">Transmembrane helix</keyword>
<keyword evidence="4 5" id="KW-0472">Membrane</keyword>
<protein>
    <recommendedName>
        <fullName evidence="5">SURF1-like protein</fullName>
    </recommendedName>
</protein>
<keyword evidence="7" id="KW-1185">Reference proteome</keyword>
<dbReference type="GO" id="GO:0005743">
    <property type="term" value="C:mitochondrial inner membrane"/>
    <property type="evidence" value="ECO:0007669"/>
    <property type="project" value="UniProtKB-SubCell"/>
</dbReference>
<feature type="transmembrane region" description="Helical" evidence="5">
    <location>
        <begin position="43"/>
        <end position="64"/>
    </location>
</feature>
<dbReference type="OrthoDB" id="10040024at2759"/>
<evidence type="ECO:0000313" key="6">
    <source>
        <dbReference type="EMBL" id="KIY69153.1"/>
    </source>
</evidence>
<accession>A0A0D7BF52</accession>
<dbReference type="PANTHER" id="PTHR23427:SF2">
    <property type="entry name" value="SURFEIT LOCUS PROTEIN 1"/>
    <property type="match status" value="1"/>
</dbReference>
<dbReference type="Proteomes" id="UP000054007">
    <property type="component" value="Unassembled WGS sequence"/>
</dbReference>
<comment type="function">
    <text evidence="5">Probably involved in the biogenesis of the COX complex.</text>
</comment>
<keyword evidence="5" id="KW-0496">Mitochondrion</keyword>
<evidence type="ECO:0000313" key="7">
    <source>
        <dbReference type="Proteomes" id="UP000054007"/>
    </source>
</evidence>
<dbReference type="InterPro" id="IPR045214">
    <property type="entry name" value="Surf1/Surf4"/>
</dbReference>
<evidence type="ECO:0000256" key="4">
    <source>
        <dbReference type="ARBA" id="ARBA00023136"/>
    </source>
</evidence>
<evidence type="ECO:0000256" key="1">
    <source>
        <dbReference type="ARBA" id="ARBA00004370"/>
    </source>
</evidence>
<dbReference type="InterPro" id="IPR002994">
    <property type="entry name" value="Surf1/Shy1"/>
</dbReference>
<name>A0A0D7BF52_9AGAR</name>
<dbReference type="STRING" id="1314674.A0A0D7BF52"/>
<gene>
    <name evidence="6" type="ORF">CYLTODRAFT_350080</name>
</gene>
<dbReference type="Pfam" id="PF02104">
    <property type="entry name" value="SURF1"/>
    <property type="match status" value="1"/>
</dbReference>
<reference evidence="6 7" key="1">
    <citation type="journal article" date="2015" name="Fungal Genet. Biol.">
        <title>Evolution of novel wood decay mechanisms in Agaricales revealed by the genome sequences of Fistulina hepatica and Cylindrobasidium torrendii.</title>
        <authorList>
            <person name="Floudas D."/>
            <person name="Held B.W."/>
            <person name="Riley R."/>
            <person name="Nagy L.G."/>
            <person name="Koehler G."/>
            <person name="Ransdell A.S."/>
            <person name="Younus H."/>
            <person name="Chow J."/>
            <person name="Chiniquy J."/>
            <person name="Lipzen A."/>
            <person name="Tritt A."/>
            <person name="Sun H."/>
            <person name="Haridas S."/>
            <person name="LaButti K."/>
            <person name="Ohm R.A."/>
            <person name="Kues U."/>
            <person name="Blanchette R.A."/>
            <person name="Grigoriev I.V."/>
            <person name="Minto R.E."/>
            <person name="Hibbett D.S."/>
        </authorList>
    </citation>
    <scope>NUCLEOTIDE SEQUENCE [LARGE SCALE GENOMIC DNA]</scope>
    <source>
        <strain evidence="6 7">FP15055 ss-10</strain>
    </source>
</reference>
<keyword evidence="2 5" id="KW-0812">Transmembrane</keyword>
<comment type="subcellular location">
    <subcellularLocation>
        <location evidence="1">Membrane</location>
    </subcellularLocation>
    <subcellularLocation>
        <location evidence="5">Mitochondrion inner membrane</location>
        <topology evidence="5">Multi-pass membrane protein</topology>
    </subcellularLocation>
</comment>
<evidence type="ECO:0000256" key="2">
    <source>
        <dbReference type="ARBA" id="ARBA00022692"/>
    </source>
</evidence>
<dbReference type="CDD" id="cd06662">
    <property type="entry name" value="SURF1"/>
    <property type="match status" value="1"/>
</dbReference>
<proteinExistence type="inferred from homology"/>
<sequence>MFASFLRRPPARTPPLGSRGFLTGLFGRKSSVPAIYKPRRERWITPTVVVVGCIPVLTFFLGTWQLQRLQWKVNLIDELTEKLQLAPLSLPRKVNLSVLPEFAWRKVGVKGRFDHAHTILIGPRVREGVHGVNVIVPLIREDGTTILVDRGFISNEIAKGFDFSQPDGEVAVLGMLRLSQPRNTFTPDNKPEKGEWYWVDVNGMAEFAGGEKANVQAVLVEEIFDGHAGDANRKIMHGEPVGRTATVNLRNSHLSYVITWFSLSALTTFMFLRLLRNRSKNNVRAMPRYGKSLF</sequence>
<dbReference type="PANTHER" id="PTHR23427">
    <property type="entry name" value="SURFEIT LOCUS PROTEIN"/>
    <property type="match status" value="1"/>
</dbReference>
<feature type="transmembrane region" description="Helical" evidence="5">
    <location>
        <begin position="254"/>
        <end position="275"/>
    </location>
</feature>